<reference evidence="3 4" key="1">
    <citation type="submission" date="2017-09" db="EMBL/GenBank/DDBJ databases">
        <title>Large-scale bioinformatics analysis of Bacillus genomes uncovers conserved roles of natural products in bacterial physiology.</title>
        <authorList>
            <consortium name="Agbiome Team Llc"/>
            <person name="Bleich R.M."/>
            <person name="Grubbs K.J."/>
            <person name="Santa Maria K.C."/>
            <person name="Allen S.E."/>
            <person name="Farag S."/>
            <person name="Shank E.A."/>
            <person name="Bowers A."/>
        </authorList>
    </citation>
    <scope>NUCLEOTIDE SEQUENCE [LARGE SCALE GENOMIC DNA]</scope>
    <source>
        <strain evidence="3 4">AFS030179</strain>
    </source>
</reference>
<dbReference type="RefSeq" id="WP_098916732.1">
    <property type="nucleotide sequence ID" value="NZ_NUPM01000028.1"/>
</dbReference>
<feature type="compositionally biased region" description="Gly residues" evidence="1">
    <location>
        <begin position="449"/>
        <end position="482"/>
    </location>
</feature>
<evidence type="ECO:0000256" key="1">
    <source>
        <dbReference type="SAM" id="MobiDB-lite"/>
    </source>
</evidence>
<feature type="domain" description="Tail spike" evidence="2">
    <location>
        <begin position="84"/>
        <end position="342"/>
    </location>
</feature>
<dbReference type="NCBIfam" id="TIGR01665">
    <property type="entry name" value="put_anti_recept"/>
    <property type="match status" value="1"/>
</dbReference>
<gene>
    <name evidence="3" type="ORF">COE48_26955</name>
</gene>
<evidence type="ECO:0000313" key="3">
    <source>
        <dbReference type="EMBL" id="PGZ00034.1"/>
    </source>
</evidence>
<evidence type="ECO:0000313" key="4">
    <source>
        <dbReference type="Proteomes" id="UP000223445"/>
    </source>
</evidence>
<organism evidence="3 4">
    <name type="scientific">Bacillus thuringiensis</name>
    <dbReference type="NCBI Taxonomy" id="1428"/>
    <lineage>
        <taxon>Bacteria</taxon>
        <taxon>Bacillati</taxon>
        <taxon>Bacillota</taxon>
        <taxon>Bacilli</taxon>
        <taxon>Bacillales</taxon>
        <taxon>Bacillaceae</taxon>
        <taxon>Bacillus</taxon>
        <taxon>Bacillus cereus group</taxon>
    </lineage>
</organism>
<dbReference type="AlphaFoldDB" id="A0AB36V3W2"/>
<dbReference type="Proteomes" id="UP000223445">
    <property type="component" value="Unassembled WGS sequence"/>
</dbReference>
<name>A0AB36V3W2_BACTU</name>
<feature type="region of interest" description="Disordered" evidence="1">
    <location>
        <begin position="404"/>
        <end position="435"/>
    </location>
</feature>
<comment type="caution">
    <text evidence="3">The sequence shown here is derived from an EMBL/GenBank/DDBJ whole genome shotgun (WGS) entry which is preliminary data.</text>
</comment>
<feature type="compositionally biased region" description="Gly residues" evidence="1">
    <location>
        <begin position="406"/>
        <end position="435"/>
    </location>
</feature>
<accession>A0AB36V3W2</accession>
<dbReference type="InterPro" id="IPR007119">
    <property type="entry name" value="Phage_tail_spike_N"/>
</dbReference>
<feature type="region of interest" description="Disordered" evidence="1">
    <location>
        <begin position="449"/>
        <end position="486"/>
    </location>
</feature>
<protein>
    <recommendedName>
        <fullName evidence="2">Tail spike domain-containing protein</fullName>
    </recommendedName>
</protein>
<sequence length="680" mass="76455">MQLKAFLENAYNIKYNPPLNELWTAGFSLPFTDPKREEIETFDYVEIFDNGKRIGMFRIMDSAEERDAEKKIISYECEHVLSTLMDSVLFGLHQRVNLTTRQNIEYLLSKQRTQHWKLGQCDFVRYFHYNWENESTLLGPLYSIPKPFDEKFQWTWDDTSYPWTLNLVRYSAEVTGELRFRKNMKGIKRTVEAKEVMTRIYPLGYGEGVNQLTIKDVNNGVPYIDAPDFVRELYDGFDYIWVDRRFKDPQSLYDSANMMLIKACMPKITYEIEAVDYELIDPYKIEKYETGKLVRLYDEDFDIWVDLRVVNHSKDDADGNPLDVKLTLENKVTDLGTIQADIEKRQKINEVYAQGSTNILNYSYNDNCDSENPAVIKFYLPDDLVNINTLTLNFETEEFRSYGKATEGGGGTTVSSSAGGGTFSSTSAGGGVSKSTSAGGGIFSSTSAGGGSFSSTSSGGGSFSSTSSGGGTFSSTSSGGGTVTTTSSKIFGELQIETDVPTSPDFPYHRHVTKFTDQFNHSHEVSTPNHSHTFQVNDHSHTVQIGNHSHTVQINDHVHNVEVAPHTHEFQLDPHKHDFQMDDHSHTVTIAPHIHEINHGIYKLSEKPTKVTIKVDGISLPMDGTSGDNIDLIPFLSKGEDGKIDRGRWHVVELLPDKLGRINANVISRLFIGSTIGGNF</sequence>
<dbReference type="InterPro" id="IPR010572">
    <property type="entry name" value="Tail_dom"/>
</dbReference>
<dbReference type="EMBL" id="NUPM01000028">
    <property type="protein sequence ID" value="PGZ00034.1"/>
    <property type="molecule type" value="Genomic_DNA"/>
</dbReference>
<dbReference type="Pfam" id="PF06605">
    <property type="entry name" value="Prophage_tail"/>
    <property type="match status" value="1"/>
</dbReference>
<proteinExistence type="predicted"/>
<evidence type="ECO:0000259" key="2">
    <source>
        <dbReference type="Pfam" id="PF06605"/>
    </source>
</evidence>